<proteinExistence type="predicted"/>
<protein>
    <submittedName>
        <fullName evidence="1">Uncharacterized protein</fullName>
    </submittedName>
</protein>
<dbReference type="AlphaFoldDB" id="A0A9W7W9C7"/>
<keyword evidence="2" id="KW-1185">Reference proteome</keyword>
<dbReference type="EMBL" id="JAFHDT010000188">
    <property type="protein sequence ID" value="KAI7790279.1"/>
    <property type="molecule type" value="Genomic_DNA"/>
</dbReference>
<gene>
    <name evidence="1" type="ORF">IRJ41_016941</name>
</gene>
<name>A0A9W7W9C7_TRIRA</name>
<accession>A0A9W7W9C7</accession>
<comment type="caution">
    <text evidence="1">The sequence shown here is derived from an EMBL/GenBank/DDBJ whole genome shotgun (WGS) entry which is preliminary data.</text>
</comment>
<evidence type="ECO:0000313" key="2">
    <source>
        <dbReference type="Proteomes" id="UP001059041"/>
    </source>
</evidence>
<reference evidence="1" key="1">
    <citation type="submission" date="2021-02" db="EMBL/GenBank/DDBJ databases">
        <title>Comparative genomics reveals that relaxation of natural selection precedes convergent phenotypic evolution of cavefish.</title>
        <authorList>
            <person name="Peng Z."/>
        </authorList>
    </citation>
    <scope>NUCLEOTIDE SEQUENCE</scope>
    <source>
        <tissue evidence="1">Muscle</tissue>
    </source>
</reference>
<evidence type="ECO:0000313" key="1">
    <source>
        <dbReference type="EMBL" id="KAI7790279.1"/>
    </source>
</evidence>
<organism evidence="1 2">
    <name type="scientific">Triplophysa rosa</name>
    <name type="common">Cave loach</name>
    <dbReference type="NCBI Taxonomy" id="992332"/>
    <lineage>
        <taxon>Eukaryota</taxon>
        <taxon>Metazoa</taxon>
        <taxon>Chordata</taxon>
        <taxon>Craniata</taxon>
        <taxon>Vertebrata</taxon>
        <taxon>Euteleostomi</taxon>
        <taxon>Actinopterygii</taxon>
        <taxon>Neopterygii</taxon>
        <taxon>Teleostei</taxon>
        <taxon>Ostariophysi</taxon>
        <taxon>Cypriniformes</taxon>
        <taxon>Nemacheilidae</taxon>
        <taxon>Triplophysa</taxon>
    </lineage>
</organism>
<sequence>MNMSVRVGVALSENTDRRRFHEVMEFSGVLRSLTSSPLVTDACPCVLVVMTPVAVELRKMFLECISRSSSGLMGVSIGTPARAHYALAFPAHRARARRDGGCAHTLQTARVEYVTLICVFTDTCCVV</sequence>
<dbReference type="Proteomes" id="UP001059041">
    <property type="component" value="Unassembled WGS sequence"/>
</dbReference>